<comment type="caution">
    <text evidence="7">The sequence shown here is derived from an EMBL/GenBank/DDBJ whole genome shotgun (WGS) entry which is preliminary data.</text>
</comment>
<keyword evidence="8" id="KW-1185">Reference proteome</keyword>
<comment type="catalytic activity">
    <reaction evidence="6">
        <text>Exonucleolytic cleavage in either 5'- to 3'- or 3'- to 5'-direction to yield nucleoside 5'-phosphates.</text>
        <dbReference type="EC" id="3.1.11.6"/>
    </reaction>
</comment>
<keyword evidence="3 6" id="KW-0540">Nuclease</keyword>
<dbReference type="PANTHER" id="PTHR34137:SF1">
    <property type="entry name" value="EXODEOXYRIBONUCLEASE 7 SMALL SUBUNIT"/>
    <property type="match status" value="1"/>
</dbReference>
<evidence type="ECO:0000313" key="7">
    <source>
        <dbReference type="EMBL" id="NKI18079.1"/>
    </source>
</evidence>
<proteinExistence type="inferred from homology"/>
<dbReference type="InterPro" id="IPR003761">
    <property type="entry name" value="Exonuc_VII_S"/>
</dbReference>
<keyword evidence="2 6" id="KW-0963">Cytoplasm</keyword>
<evidence type="ECO:0000256" key="1">
    <source>
        <dbReference type="ARBA" id="ARBA00009998"/>
    </source>
</evidence>
<dbReference type="SUPFAM" id="SSF116842">
    <property type="entry name" value="XseB-like"/>
    <property type="match status" value="1"/>
</dbReference>
<evidence type="ECO:0000256" key="5">
    <source>
        <dbReference type="ARBA" id="ARBA00022839"/>
    </source>
</evidence>
<dbReference type="EMBL" id="JAAWWK010000004">
    <property type="protein sequence ID" value="NKI18079.1"/>
    <property type="molecule type" value="Genomic_DNA"/>
</dbReference>
<comment type="similarity">
    <text evidence="1 6">Belongs to the XseB family.</text>
</comment>
<evidence type="ECO:0000256" key="2">
    <source>
        <dbReference type="ARBA" id="ARBA00022490"/>
    </source>
</evidence>
<dbReference type="NCBIfam" id="TIGR01280">
    <property type="entry name" value="xseB"/>
    <property type="match status" value="1"/>
</dbReference>
<dbReference type="PIRSF" id="PIRSF006488">
    <property type="entry name" value="Exonuc_VII_S"/>
    <property type="match status" value="1"/>
</dbReference>
<reference evidence="7 8" key="1">
    <citation type="submission" date="2020-04" db="EMBL/GenBank/DDBJ databases">
        <authorList>
            <person name="Yoon J."/>
        </authorList>
    </citation>
    <scope>NUCLEOTIDE SEQUENCE [LARGE SCALE GENOMIC DNA]</scope>
    <source>
        <strain evidence="7 8">KMU-166</strain>
    </source>
</reference>
<dbReference type="Gene3D" id="1.10.287.1040">
    <property type="entry name" value="Exonuclease VII, small subunit"/>
    <property type="match status" value="1"/>
</dbReference>
<evidence type="ECO:0000256" key="6">
    <source>
        <dbReference type="HAMAP-Rule" id="MF_00337"/>
    </source>
</evidence>
<name>A0ABX1GFV7_9GAMM</name>
<evidence type="ECO:0000313" key="8">
    <source>
        <dbReference type="Proteomes" id="UP000765845"/>
    </source>
</evidence>
<organism evidence="7 8">
    <name type="scientific">Spongiibacter thalassae</name>
    <dbReference type="NCBI Taxonomy" id="2721624"/>
    <lineage>
        <taxon>Bacteria</taxon>
        <taxon>Pseudomonadati</taxon>
        <taxon>Pseudomonadota</taxon>
        <taxon>Gammaproteobacteria</taxon>
        <taxon>Cellvibrionales</taxon>
        <taxon>Spongiibacteraceae</taxon>
        <taxon>Spongiibacter</taxon>
    </lineage>
</organism>
<dbReference type="Pfam" id="PF02609">
    <property type="entry name" value="Exonuc_VII_S"/>
    <property type="match status" value="1"/>
</dbReference>
<accession>A0ABX1GFV7</accession>
<comment type="function">
    <text evidence="6">Bidirectionally degrades single-stranded DNA into large acid-insoluble oligonucleotides, which are then degraded further into small acid-soluble oligonucleotides.</text>
</comment>
<dbReference type="RefSeq" id="WP_168450611.1">
    <property type="nucleotide sequence ID" value="NZ_JAAWWK010000004.1"/>
</dbReference>
<dbReference type="NCBIfam" id="NF002140">
    <property type="entry name" value="PRK00977.1-4"/>
    <property type="match status" value="1"/>
</dbReference>
<dbReference type="EC" id="3.1.11.6" evidence="6"/>
<dbReference type="Proteomes" id="UP000765845">
    <property type="component" value="Unassembled WGS sequence"/>
</dbReference>
<sequence>MPKAKTDNFESALTELEALVQHMESGELSLEDSLQAFEKGMQLSRDCQKALADAELKVQQLMDKDNAAPTQ</sequence>
<comment type="subunit">
    <text evidence="6">Heterooligomer composed of large and small subunits.</text>
</comment>
<evidence type="ECO:0000256" key="3">
    <source>
        <dbReference type="ARBA" id="ARBA00022722"/>
    </source>
</evidence>
<dbReference type="GO" id="GO:0008855">
    <property type="term" value="F:exodeoxyribonuclease VII activity"/>
    <property type="evidence" value="ECO:0007669"/>
    <property type="project" value="UniProtKB-EC"/>
</dbReference>
<keyword evidence="4 6" id="KW-0378">Hydrolase</keyword>
<evidence type="ECO:0000256" key="4">
    <source>
        <dbReference type="ARBA" id="ARBA00022801"/>
    </source>
</evidence>
<dbReference type="HAMAP" id="MF_00337">
    <property type="entry name" value="Exonuc_7_S"/>
    <property type="match status" value="1"/>
</dbReference>
<gene>
    <name evidence="6" type="primary">xseB</name>
    <name evidence="7" type="ORF">HCU74_11755</name>
</gene>
<comment type="subcellular location">
    <subcellularLocation>
        <location evidence="6">Cytoplasm</location>
    </subcellularLocation>
</comment>
<dbReference type="InterPro" id="IPR037004">
    <property type="entry name" value="Exonuc_VII_ssu_sf"/>
</dbReference>
<protein>
    <recommendedName>
        <fullName evidence="6">Exodeoxyribonuclease 7 small subunit</fullName>
        <ecNumber evidence="6">3.1.11.6</ecNumber>
    </recommendedName>
    <alternativeName>
        <fullName evidence="6">Exodeoxyribonuclease VII small subunit</fullName>
        <shortName evidence="6">Exonuclease VII small subunit</shortName>
    </alternativeName>
</protein>
<keyword evidence="5 6" id="KW-0269">Exonuclease</keyword>
<dbReference type="PANTHER" id="PTHR34137">
    <property type="entry name" value="EXODEOXYRIBONUCLEASE 7 SMALL SUBUNIT"/>
    <property type="match status" value="1"/>
</dbReference>